<comment type="caution">
    <text evidence="2">The sequence shown here is derived from an EMBL/GenBank/DDBJ whole genome shotgun (WGS) entry which is preliminary data.</text>
</comment>
<reference evidence="2" key="1">
    <citation type="submission" date="2022-08" db="EMBL/GenBank/DDBJ databases">
        <authorList>
            <consortium name="DOE Joint Genome Institute"/>
            <person name="Min B."/>
            <person name="Riley R."/>
            <person name="Sierra-Patev S."/>
            <person name="Naranjo-Ortiz M."/>
            <person name="Looney B."/>
            <person name="Konkel Z."/>
            <person name="Slot J.C."/>
            <person name="Sakamoto Y."/>
            <person name="Steenwyk J.L."/>
            <person name="Rokas A."/>
            <person name="Carro J."/>
            <person name="Camarero S."/>
            <person name="Ferreira P."/>
            <person name="Molpeceres G."/>
            <person name="Ruiz-Duenas F.J."/>
            <person name="Serrano A."/>
            <person name="Henrissat B."/>
            <person name="Drula E."/>
            <person name="Hughes K.W."/>
            <person name="Mata J.L."/>
            <person name="Ishikawa N.K."/>
            <person name="Vargas-Isla R."/>
            <person name="Ushijima S."/>
            <person name="Smith C.A."/>
            <person name="Ahrendt S."/>
            <person name="Andreopoulos W."/>
            <person name="He G."/>
            <person name="Labutti K."/>
            <person name="Lipzen A."/>
            <person name="Ng V."/>
            <person name="Sandor L."/>
            <person name="Barry K."/>
            <person name="Martinez A.T."/>
            <person name="Xiao Y."/>
            <person name="Gibbons J.G."/>
            <person name="Terashima K."/>
            <person name="Hibbett D.S."/>
            <person name="Grigoriev I.V."/>
        </authorList>
    </citation>
    <scope>NUCLEOTIDE SEQUENCE</scope>
    <source>
        <strain evidence="2">Sp2 HRB7682 ss15</strain>
    </source>
</reference>
<dbReference type="AlphaFoldDB" id="A0A9W9B0V2"/>
<evidence type="ECO:0000256" key="1">
    <source>
        <dbReference type="SAM" id="Phobius"/>
    </source>
</evidence>
<feature type="transmembrane region" description="Helical" evidence="1">
    <location>
        <begin position="12"/>
        <end position="40"/>
    </location>
</feature>
<accession>A0A9W9B0V2</accession>
<organism evidence="2 3">
    <name type="scientific">Lentinula lateritia</name>
    <dbReference type="NCBI Taxonomy" id="40482"/>
    <lineage>
        <taxon>Eukaryota</taxon>
        <taxon>Fungi</taxon>
        <taxon>Dikarya</taxon>
        <taxon>Basidiomycota</taxon>
        <taxon>Agaricomycotina</taxon>
        <taxon>Agaricomycetes</taxon>
        <taxon>Agaricomycetidae</taxon>
        <taxon>Agaricales</taxon>
        <taxon>Marasmiineae</taxon>
        <taxon>Omphalotaceae</taxon>
        <taxon>Lentinula</taxon>
    </lineage>
</organism>
<keyword evidence="1" id="KW-0472">Membrane</keyword>
<dbReference type="EMBL" id="JANVFS010000003">
    <property type="protein sequence ID" value="KAJ4493829.1"/>
    <property type="molecule type" value="Genomic_DNA"/>
</dbReference>
<keyword evidence="1" id="KW-0812">Transmembrane</keyword>
<evidence type="ECO:0000313" key="3">
    <source>
        <dbReference type="Proteomes" id="UP001150238"/>
    </source>
</evidence>
<name>A0A9W9B0V2_9AGAR</name>
<dbReference type="Proteomes" id="UP001150238">
    <property type="component" value="Unassembled WGS sequence"/>
</dbReference>
<feature type="transmembrane region" description="Helical" evidence="1">
    <location>
        <begin position="147"/>
        <end position="170"/>
    </location>
</feature>
<proteinExistence type="predicted"/>
<protein>
    <submittedName>
        <fullName evidence="2">Uncharacterized protein</fullName>
    </submittedName>
</protein>
<keyword evidence="1" id="KW-1133">Transmembrane helix</keyword>
<feature type="transmembrane region" description="Helical" evidence="1">
    <location>
        <begin position="96"/>
        <end position="118"/>
    </location>
</feature>
<feature type="transmembrane region" description="Helical" evidence="1">
    <location>
        <begin position="60"/>
        <end position="84"/>
    </location>
</feature>
<evidence type="ECO:0000313" key="2">
    <source>
        <dbReference type="EMBL" id="KAJ4493829.1"/>
    </source>
</evidence>
<gene>
    <name evidence="2" type="ORF">C8J55DRAFT_499943</name>
</gene>
<reference evidence="2" key="2">
    <citation type="journal article" date="2023" name="Proc. Natl. Acad. Sci. U.S.A.">
        <title>A global phylogenomic analysis of the shiitake genus Lentinula.</title>
        <authorList>
            <person name="Sierra-Patev S."/>
            <person name="Min B."/>
            <person name="Naranjo-Ortiz M."/>
            <person name="Looney B."/>
            <person name="Konkel Z."/>
            <person name="Slot J.C."/>
            <person name="Sakamoto Y."/>
            <person name="Steenwyk J.L."/>
            <person name="Rokas A."/>
            <person name="Carro J."/>
            <person name="Camarero S."/>
            <person name="Ferreira P."/>
            <person name="Molpeceres G."/>
            <person name="Ruiz-Duenas F.J."/>
            <person name="Serrano A."/>
            <person name="Henrissat B."/>
            <person name="Drula E."/>
            <person name="Hughes K.W."/>
            <person name="Mata J.L."/>
            <person name="Ishikawa N.K."/>
            <person name="Vargas-Isla R."/>
            <person name="Ushijima S."/>
            <person name="Smith C.A."/>
            <person name="Donoghue J."/>
            <person name="Ahrendt S."/>
            <person name="Andreopoulos W."/>
            <person name="He G."/>
            <person name="LaButti K."/>
            <person name="Lipzen A."/>
            <person name="Ng V."/>
            <person name="Riley R."/>
            <person name="Sandor L."/>
            <person name="Barry K."/>
            <person name="Martinez A.T."/>
            <person name="Xiao Y."/>
            <person name="Gibbons J.G."/>
            <person name="Terashima K."/>
            <person name="Grigoriev I.V."/>
            <person name="Hibbett D."/>
        </authorList>
    </citation>
    <scope>NUCLEOTIDE SEQUENCE</scope>
    <source>
        <strain evidence="2">Sp2 HRB7682 ss15</strain>
    </source>
</reference>
<sequence length="212" mass="22830">MARHHFLCCLPIRLGAFVISLLTMAYSGFLTFISICVIIDVRKGLVSTGQTQGMTTGIEIMFGVLAVSYGLLFMSALFGLIGVLSHRISWIHTFHSFMKTILFLNLSAGVTAIVLFAIDKKNICANGNSSSNANSCPSFLGTASRDLIIVIASLILAVVLLLQGYGIWIVSDCIDDLETKQVAEYPFATRYAGVAPIPPSEDSIPLTNGKGY</sequence>